<name>A0A834K117_VESPE</name>
<feature type="region of interest" description="Disordered" evidence="1">
    <location>
        <begin position="102"/>
        <end position="148"/>
    </location>
</feature>
<dbReference type="Proteomes" id="UP000600918">
    <property type="component" value="Unassembled WGS sequence"/>
</dbReference>
<evidence type="ECO:0000313" key="3">
    <source>
        <dbReference type="Proteomes" id="UP000600918"/>
    </source>
</evidence>
<proteinExistence type="predicted"/>
<comment type="caution">
    <text evidence="2">The sequence shown here is derived from an EMBL/GenBank/DDBJ whole genome shotgun (WGS) entry which is preliminary data.</text>
</comment>
<keyword evidence="3" id="KW-1185">Reference proteome</keyword>
<sequence length="148" mass="16435">MAKKNASRNLIPYRRCLLEHPSNIRLNSMINWTLIISQRSNQTIETKEENFSRCPYENDRNHSIGSWQSNRCGQTNAKVLAILRPGGACSCWIFGSPENAKNVERVTLDESPPKLEEEEEGEGGGEEEQEEEEEGGGGGEGEGGGRAR</sequence>
<protein>
    <submittedName>
        <fullName evidence="2">Uncharacterized protein</fullName>
    </submittedName>
</protein>
<accession>A0A834K117</accession>
<evidence type="ECO:0000256" key="1">
    <source>
        <dbReference type="SAM" id="MobiDB-lite"/>
    </source>
</evidence>
<dbReference type="EMBL" id="JACSDY010000019">
    <property type="protein sequence ID" value="KAF7398151.1"/>
    <property type="molecule type" value="Genomic_DNA"/>
</dbReference>
<feature type="compositionally biased region" description="Acidic residues" evidence="1">
    <location>
        <begin position="116"/>
        <end position="135"/>
    </location>
</feature>
<feature type="compositionally biased region" description="Basic and acidic residues" evidence="1">
    <location>
        <begin position="102"/>
        <end position="115"/>
    </location>
</feature>
<gene>
    <name evidence="2" type="ORF">H0235_016159</name>
</gene>
<reference evidence="2" key="1">
    <citation type="journal article" date="2020" name="G3 (Bethesda)">
        <title>High-Quality Assemblies for Three Invasive Social Wasps from the &lt;i&gt;Vespula&lt;/i&gt; Genus.</title>
        <authorList>
            <person name="Harrop T.W.R."/>
            <person name="Guhlin J."/>
            <person name="McLaughlin G.M."/>
            <person name="Permina E."/>
            <person name="Stockwell P."/>
            <person name="Gilligan J."/>
            <person name="Le Lec M.F."/>
            <person name="Gruber M.A.M."/>
            <person name="Quinn O."/>
            <person name="Lovegrove M."/>
            <person name="Duncan E.J."/>
            <person name="Remnant E.J."/>
            <person name="Van Eeckhoven J."/>
            <person name="Graham B."/>
            <person name="Knapp R.A."/>
            <person name="Langford K.W."/>
            <person name="Kronenberg Z."/>
            <person name="Press M.O."/>
            <person name="Eacker S.M."/>
            <person name="Wilson-Rankin E.E."/>
            <person name="Purcell J."/>
            <person name="Lester P.J."/>
            <person name="Dearden P.K."/>
        </authorList>
    </citation>
    <scope>NUCLEOTIDE SEQUENCE</scope>
    <source>
        <strain evidence="2">Volc-1</strain>
    </source>
</reference>
<dbReference type="AlphaFoldDB" id="A0A834K117"/>
<organism evidence="2 3">
    <name type="scientific">Vespula pensylvanica</name>
    <name type="common">Western yellow jacket</name>
    <name type="synonym">Wasp</name>
    <dbReference type="NCBI Taxonomy" id="30213"/>
    <lineage>
        <taxon>Eukaryota</taxon>
        <taxon>Metazoa</taxon>
        <taxon>Ecdysozoa</taxon>
        <taxon>Arthropoda</taxon>
        <taxon>Hexapoda</taxon>
        <taxon>Insecta</taxon>
        <taxon>Pterygota</taxon>
        <taxon>Neoptera</taxon>
        <taxon>Endopterygota</taxon>
        <taxon>Hymenoptera</taxon>
        <taxon>Apocrita</taxon>
        <taxon>Aculeata</taxon>
        <taxon>Vespoidea</taxon>
        <taxon>Vespidae</taxon>
        <taxon>Vespinae</taxon>
        <taxon>Vespula</taxon>
    </lineage>
</organism>
<evidence type="ECO:0000313" key="2">
    <source>
        <dbReference type="EMBL" id="KAF7398151.1"/>
    </source>
</evidence>